<keyword evidence="4" id="KW-1185">Reference proteome</keyword>
<keyword evidence="1" id="KW-0812">Transmembrane</keyword>
<dbReference type="GO" id="GO:0000271">
    <property type="term" value="P:polysaccharide biosynthetic process"/>
    <property type="evidence" value="ECO:0007669"/>
    <property type="project" value="TreeGrafter"/>
</dbReference>
<keyword evidence="1" id="KW-1133">Transmembrane helix</keyword>
<feature type="transmembrane region" description="Helical" evidence="1">
    <location>
        <begin position="9"/>
        <end position="26"/>
    </location>
</feature>
<gene>
    <name evidence="3" type="ORF">HPBE_LOCUS14701</name>
</gene>
<accession>A0A3P8DII4</accession>
<dbReference type="GO" id="GO:0016020">
    <property type="term" value="C:membrane"/>
    <property type="evidence" value="ECO:0007669"/>
    <property type="project" value="TreeGrafter"/>
</dbReference>
<name>A0A183G0R3_HELPZ</name>
<dbReference type="Pfam" id="PF01757">
    <property type="entry name" value="Acyl_transf_3"/>
    <property type="match status" value="1"/>
</dbReference>
<protein>
    <submittedName>
        <fullName evidence="5">Acyl_transf_3 domain-containing protein</fullName>
    </submittedName>
</protein>
<evidence type="ECO:0000313" key="3">
    <source>
        <dbReference type="EMBL" id="VDP00509.1"/>
    </source>
</evidence>
<feature type="domain" description="Acyltransferase 3" evidence="2">
    <location>
        <begin position="7"/>
        <end position="83"/>
    </location>
</feature>
<dbReference type="PANTHER" id="PTHR23028:SF115">
    <property type="entry name" value="ACYL_TRANSF_3 DOMAIN-CONTAINING PROTEIN-RELATED"/>
    <property type="match status" value="1"/>
</dbReference>
<reference evidence="3 4" key="1">
    <citation type="submission" date="2018-11" db="EMBL/GenBank/DDBJ databases">
        <authorList>
            <consortium name="Pathogen Informatics"/>
        </authorList>
    </citation>
    <scope>NUCLEOTIDE SEQUENCE [LARGE SCALE GENOMIC DNA]</scope>
</reference>
<evidence type="ECO:0000313" key="4">
    <source>
        <dbReference type="Proteomes" id="UP000050761"/>
    </source>
</evidence>
<dbReference type="PANTHER" id="PTHR23028">
    <property type="entry name" value="ACETYLTRANSFERASE"/>
    <property type="match status" value="1"/>
</dbReference>
<dbReference type="EMBL" id="UZAH01028489">
    <property type="protein sequence ID" value="VDP00509.1"/>
    <property type="molecule type" value="Genomic_DNA"/>
</dbReference>
<evidence type="ECO:0000259" key="2">
    <source>
        <dbReference type="Pfam" id="PF01757"/>
    </source>
</evidence>
<keyword evidence="1" id="KW-0472">Membrane</keyword>
<dbReference type="Proteomes" id="UP000050761">
    <property type="component" value="Unassembled WGS sequence"/>
</dbReference>
<dbReference type="InterPro" id="IPR002656">
    <property type="entry name" value="Acyl_transf_3_dom"/>
</dbReference>
<reference evidence="5" key="2">
    <citation type="submission" date="2019-09" db="UniProtKB">
        <authorList>
            <consortium name="WormBaseParasite"/>
        </authorList>
    </citation>
    <scope>IDENTIFICATION</scope>
</reference>
<dbReference type="InterPro" id="IPR050879">
    <property type="entry name" value="Acyltransferase_3"/>
</dbReference>
<evidence type="ECO:0000256" key="1">
    <source>
        <dbReference type="SAM" id="Phobius"/>
    </source>
</evidence>
<dbReference type="OrthoDB" id="10061508at2759"/>
<sequence length="98" mass="11178">MAKKRSDLQGIRGIAIVAVLLFHYFPKIFPNGYIGVDQFFVLSGYLMTMIFAGSKSSIIKSALSFYYRRVKRIIPLYLLVIVLGKISVIHKKTNLNQH</sequence>
<organism evidence="4 5">
    <name type="scientific">Heligmosomoides polygyrus</name>
    <name type="common">Parasitic roundworm</name>
    <dbReference type="NCBI Taxonomy" id="6339"/>
    <lineage>
        <taxon>Eukaryota</taxon>
        <taxon>Metazoa</taxon>
        <taxon>Ecdysozoa</taxon>
        <taxon>Nematoda</taxon>
        <taxon>Chromadorea</taxon>
        <taxon>Rhabditida</taxon>
        <taxon>Rhabditina</taxon>
        <taxon>Rhabditomorpha</taxon>
        <taxon>Strongyloidea</taxon>
        <taxon>Heligmosomidae</taxon>
        <taxon>Heligmosomoides</taxon>
    </lineage>
</organism>
<accession>A0A183G0R3</accession>
<proteinExistence type="predicted"/>
<dbReference type="AlphaFoldDB" id="A0A183G0R3"/>
<evidence type="ECO:0000313" key="5">
    <source>
        <dbReference type="WBParaSite" id="HPBE_0001470001-mRNA-1"/>
    </source>
</evidence>
<dbReference type="GO" id="GO:0016747">
    <property type="term" value="F:acyltransferase activity, transferring groups other than amino-acyl groups"/>
    <property type="evidence" value="ECO:0007669"/>
    <property type="project" value="InterPro"/>
</dbReference>
<dbReference type="WBParaSite" id="HPBE_0001470001-mRNA-1">
    <property type="protein sequence ID" value="HPBE_0001470001-mRNA-1"/>
    <property type="gene ID" value="HPBE_0001470001"/>
</dbReference>